<dbReference type="Pfam" id="PF01610">
    <property type="entry name" value="DDE_Tnp_ISL3"/>
    <property type="match status" value="1"/>
</dbReference>
<name>A0A5C6D6P7_9BACT</name>
<dbReference type="OrthoDB" id="286677at2"/>
<sequence length="81" mass="9416">MRSKIDPMKDLATPLRKKRELLLNWFRAGGTLSSGVVEGFNNKLKRITRKSYGFRTQEAYEAALYHNLGALPEPKFTHRFF</sequence>
<reference evidence="2 3" key="1">
    <citation type="submission" date="2019-02" db="EMBL/GenBank/DDBJ databases">
        <title>Deep-cultivation of Planctomycetes and their phenomic and genomic characterization uncovers novel biology.</title>
        <authorList>
            <person name="Wiegand S."/>
            <person name="Jogler M."/>
            <person name="Boedeker C."/>
            <person name="Pinto D."/>
            <person name="Vollmers J."/>
            <person name="Rivas-Marin E."/>
            <person name="Kohn T."/>
            <person name="Peeters S.H."/>
            <person name="Heuer A."/>
            <person name="Rast P."/>
            <person name="Oberbeckmann S."/>
            <person name="Bunk B."/>
            <person name="Jeske O."/>
            <person name="Meyerdierks A."/>
            <person name="Storesund J.E."/>
            <person name="Kallscheuer N."/>
            <person name="Luecker S."/>
            <person name="Lage O.M."/>
            <person name="Pohl T."/>
            <person name="Merkel B.J."/>
            <person name="Hornburger P."/>
            <person name="Mueller R.-W."/>
            <person name="Bruemmer F."/>
            <person name="Labrenz M."/>
            <person name="Spormann A.M."/>
            <person name="Op Den Camp H."/>
            <person name="Overmann J."/>
            <person name="Amann R."/>
            <person name="Jetten M.S.M."/>
            <person name="Mascher T."/>
            <person name="Medema M.H."/>
            <person name="Devos D.P."/>
            <person name="Kaster A.-K."/>
            <person name="Ovreas L."/>
            <person name="Rohde M."/>
            <person name="Galperin M.Y."/>
            <person name="Jogler C."/>
        </authorList>
    </citation>
    <scope>NUCLEOTIDE SEQUENCE [LARGE SCALE GENOMIC DNA]</scope>
    <source>
        <strain evidence="2 3">Poly41</strain>
    </source>
</reference>
<dbReference type="EMBL" id="SJPV01000017">
    <property type="protein sequence ID" value="TWU31377.1"/>
    <property type="molecule type" value="Genomic_DNA"/>
</dbReference>
<feature type="domain" description="Transposase IS204/IS1001/IS1096/IS1165 DDE" evidence="1">
    <location>
        <begin position="1"/>
        <end position="63"/>
    </location>
</feature>
<keyword evidence="3" id="KW-1185">Reference proteome</keyword>
<evidence type="ECO:0000259" key="1">
    <source>
        <dbReference type="Pfam" id="PF01610"/>
    </source>
</evidence>
<protein>
    <recommendedName>
        <fullName evidence="1">Transposase IS204/IS1001/IS1096/IS1165 DDE domain-containing protein</fullName>
    </recommendedName>
</protein>
<evidence type="ECO:0000313" key="2">
    <source>
        <dbReference type="EMBL" id="TWU31377.1"/>
    </source>
</evidence>
<organism evidence="2 3">
    <name type="scientific">Novipirellula artificiosorum</name>
    <dbReference type="NCBI Taxonomy" id="2528016"/>
    <lineage>
        <taxon>Bacteria</taxon>
        <taxon>Pseudomonadati</taxon>
        <taxon>Planctomycetota</taxon>
        <taxon>Planctomycetia</taxon>
        <taxon>Pirellulales</taxon>
        <taxon>Pirellulaceae</taxon>
        <taxon>Novipirellula</taxon>
    </lineage>
</organism>
<evidence type="ECO:0000313" key="3">
    <source>
        <dbReference type="Proteomes" id="UP000319143"/>
    </source>
</evidence>
<proteinExistence type="predicted"/>
<dbReference type="RefSeq" id="WP_146530961.1">
    <property type="nucleotide sequence ID" value="NZ_SJPV01000017.1"/>
</dbReference>
<dbReference type="AlphaFoldDB" id="A0A5C6D6P7"/>
<accession>A0A5C6D6P7</accession>
<dbReference type="Proteomes" id="UP000319143">
    <property type="component" value="Unassembled WGS sequence"/>
</dbReference>
<comment type="caution">
    <text evidence="2">The sequence shown here is derived from an EMBL/GenBank/DDBJ whole genome shotgun (WGS) entry which is preliminary data.</text>
</comment>
<dbReference type="InterPro" id="IPR002560">
    <property type="entry name" value="Transposase_DDE"/>
</dbReference>
<gene>
    <name evidence="2" type="ORF">Poly41_62460</name>
</gene>